<organism evidence="2">
    <name type="scientific">Micromonospora sp. CCTCC AA 2012012</name>
    <dbReference type="NCBI Taxonomy" id="3111921"/>
    <lineage>
        <taxon>Bacteria</taxon>
        <taxon>Bacillati</taxon>
        <taxon>Actinomycetota</taxon>
        <taxon>Actinomycetes</taxon>
        <taxon>Micromonosporales</taxon>
        <taxon>Micromonosporaceae</taxon>
        <taxon>Micromonospora</taxon>
    </lineage>
</organism>
<dbReference type="InterPro" id="IPR036366">
    <property type="entry name" value="PGBDSf"/>
</dbReference>
<reference evidence="2" key="1">
    <citation type="submission" date="2024-01" db="EMBL/GenBank/DDBJ databases">
        <title>The genome sequence of Micromonospora mangrovi CCTCC AA 2012012.</title>
        <authorList>
            <person name="Gao J."/>
        </authorList>
    </citation>
    <scope>NUCLEOTIDE SEQUENCE</scope>
    <source>
        <strain evidence="2">CCTCC AA 2012012</strain>
    </source>
</reference>
<feature type="domain" description="Peptidoglycan binding-like" evidence="1">
    <location>
        <begin position="45"/>
        <end position="97"/>
    </location>
</feature>
<proteinExistence type="predicted"/>
<dbReference type="SUPFAM" id="SSF47090">
    <property type="entry name" value="PGBD-like"/>
    <property type="match status" value="1"/>
</dbReference>
<dbReference type="Gene3D" id="1.10.101.10">
    <property type="entry name" value="PGBD-like superfamily/PGBD"/>
    <property type="match status" value="1"/>
</dbReference>
<dbReference type="RefSeq" id="WP_350937827.1">
    <property type="nucleotide sequence ID" value="NZ_CP157762.1"/>
</dbReference>
<protein>
    <submittedName>
        <fullName evidence="2">Peptidoglycan-binding domain-containing protein</fullName>
    </submittedName>
</protein>
<dbReference type="EMBL" id="CP157762">
    <property type="protein sequence ID" value="XBP96260.1"/>
    <property type="molecule type" value="Genomic_DNA"/>
</dbReference>
<name>A0AAU7MF69_9ACTN</name>
<sequence length="153" mass="16187">MLGVLGGATPAVASASAGYISGVDAVTDDWGDEGTLSTTSYANSAAVGLWQQVLVADGLMSNLDVDCSFGPKTLAATKTWQSRNNLDADGKVGPATFGKADNRLTDKGNGYVYYNGSNGVSAFKRANGRYSTLFYNSYDTWSVVYYNSKPSWC</sequence>
<dbReference type="EMBL" id="CP159342">
    <property type="protein sequence ID" value="XCH76965.1"/>
    <property type="molecule type" value="Genomic_DNA"/>
</dbReference>
<evidence type="ECO:0000313" key="2">
    <source>
        <dbReference type="EMBL" id="XBP96260.1"/>
    </source>
</evidence>
<accession>A0AAU7MF69</accession>
<evidence type="ECO:0000313" key="3">
    <source>
        <dbReference type="EMBL" id="XCH76965.1"/>
    </source>
</evidence>
<dbReference type="InterPro" id="IPR036365">
    <property type="entry name" value="PGBD-like_sf"/>
</dbReference>
<dbReference type="Pfam" id="PF01471">
    <property type="entry name" value="PG_binding_1"/>
    <property type="match status" value="1"/>
</dbReference>
<dbReference type="InterPro" id="IPR002477">
    <property type="entry name" value="Peptidoglycan-bd-like"/>
</dbReference>
<gene>
    <name evidence="3" type="ORF">ABUL08_13020</name>
    <name evidence="2" type="ORF">VK199_12960</name>
</gene>
<reference evidence="3" key="2">
    <citation type="submission" date="2024-06" db="EMBL/GenBank/DDBJ databases">
        <title>Micromonospora mangrovi CCTCC AA 2012012 genome sequences.</title>
        <authorList>
            <person name="Gao J."/>
        </authorList>
    </citation>
    <scope>NUCLEOTIDE SEQUENCE</scope>
    <source>
        <strain evidence="3">CCTCC AA 2012012</strain>
    </source>
</reference>
<dbReference type="AlphaFoldDB" id="A0AAU7MF69"/>
<evidence type="ECO:0000259" key="1">
    <source>
        <dbReference type="Pfam" id="PF01471"/>
    </source>
</evidence>